<proteinExistence type="predicted"/>
<dbReference type="SUPFAM" id="SSF54197">
    <property type="entry name" value="HIT-like"/>
    <property type="match status" value="1"/>
</dbReference>
<comment type="caution">
    <text evidence="3">The sequence shown here is derived from an EMBL/GenBank/DDBJ whole genome shotgun (WGS) entry which is preliminary data.</text>
</comment>
<dbReference type="OrthoDB" id="9799145at2"/>
<dbReference type="InterPro" id="IPR036265">
    <property type="entry name" value="HIT-like_sf"/>
</dbReference>
<dbReference type="AlphaFoldDB" id="A0A2S7USY9"/>
<feature type="domain" description="HIT" evidence="2">
    <location>
        <begin position="34"/>
        <end position="103"/>
    </location>
</feature>
<dbReference type="EMBL" id="MSCH01000003">
    <property type="protein sequence ID" value="PQJ52859.1"/>
    <property type="molecule type" value="Genomic_DNA"/>
</dbReference>
<dbReference type="PIRSF" id="PIRSF000714">
    <property type="entry name" value="HIT"/>
    <property type="match status" value="1"/>
</dbReference>
<evidence type="ECO:0000313" key="4">
    <source>
        <dbReference type="Proteomes" id="UP000239007"/>
    </source>
</evidence>
<dbReference type="InterPro" id="IPR026026">
    <property type="entry name" value="HIT_Hint"/>
</dbReference>
<name>A0A2S7USY9_9GAMM</name>
<keyword evidence="4" id="KW-1185">Reference proteome</keyword>
<accession>A0A2S7USY9</accession>
<dbReference type="PROSITE" id="PS51084">
    <property type="entry name" value="HIT_2"/>
    <property type="match status" value="1"/>
</dbReference>
<comment type="caution">
    <text evidence="1">Lacks conserved residue(s) required for the propagation of feature annotation.</text>
</comment>
<sequence>MFKLDPRIEKDSIFIKDLPLCQIRLQNDSRYPWLVLLPSRNDLTEVYELTEEDQELLIKESSLVSKALALTTNCKKVNVANLGNVVSQLHWHVVARFEQDLTWPGPIWGIGTSVPWGDQKRAEFIDSFIRNLAELLNSD</sequence>
<dbReference type="Gene3D" id="3.30.428.10">
    <property type="entry name" value="HIT-like"/>
    <property type="match status" value="1"/>
</dbReference>
<keyword evidence="3" id="KW-0378">Hydrolase</keyword>
<dbReference type="Proteomes" id="UP000239007">
    <property type="component" value="Unassembled WGS sequence"/>
</dbReference>
<evidence type="ECO:0000256" key="1">
    <source>
        <dbReference type="PROSITE-ProRule" id="PRU00464"/>
    </source>
</evidence>
<organism evidence="3 4">
    <name type="scientific">Psychrosphaera saromensis</name>
    <dbReference type="NCBI Taxonomy" id="716813"/>
    <lineage>
        <taxon>Bacteria</taxon>
        <taxon>Pseudomonadati</taxon>
        <taxon>Pseudomonadota</taxon>
        <taxon>Gammaproteobacteria</taxon>
        <taxon>Alteromonadales</taxon>
        <taxon>Pseudoalteromonadaceae</taxon>
        <taxon>Psychrosphaera</taxon>
    </lineage>
</organism>
<dbReference type="Pfam" id="PF01230">
    <property type="entry name" value="HIT"/>
    <property type="match status" value="1"/>
</dbReference>
<dbReference type="InterPro" id="IPR011146">
    <property type="entry name" value="HIT-like"/>
</dbReference>
<evidence type="ECO:0000259" key="2">
    <source>
        <dbReference type="PROSITE" id="PS51084"/>
    </source>
</evidence>
<reference evidence="3 4" key="1">
    <citation type="submission" date="2016-12" db="EMBL/GenBank/DDBJ databases">
        <title>Diversity of luminous bacteria.</title>
        <authorList>
            <person name="Yoshizawa S."/>
            <person name="Kogure K."/>
        </authorList>
    </citation>
    <scope>NUCLEOTIDE SEQUENCE [LARGE SCALE GENOMIC DNA]</scope>
    <source>
        <strain evidence="3 4">SA4-48</strain>
    </source>
</reference>
<dbReference type="RefSeq" id="WP_105051331.1">
    <property type="nucleotide sequence ID" value="NZ_BMYG01000010.1"/>
</dbReference>
<protein>
    <submittedName>
        <fullName evidence="3">Diadenosine tetraphosphate hydrolase</fullName>
    </submittedName>
</protein>
<evidence type="ECO:0000313" key="3">
    <source>
        <dbReference type="EMBL" id="PQJ52859.1"/>
    </source>
</evidence>
<dbReference type="GO" id="GO:0016787">
    <property type="term" value="F:hydrolase activity"/>
    <property type="evidence" value="ECO:0007669"/>
    <property type="project" value="UniProtKB-KW"/>
</dbReference>
<gene>
    <name evidence="3" type="ORF">BTO11_03785</name>
</gene>